<comment type="similarity">
    <text evidence="2">Belongs to the TMEM19 family.</text>
</comment>
<evidence type="ECO:0000256" key="3">
    <source>
        <dbReference type="ARBA" id="ARBA00022692"/>
    </source>
</evidence>
<dbReference type="InterPro" id="IPR002794">
    <property type="entry name" value="DUF92_TMEM19"/>
</dbReference>
<keyword evidence="3 6" id="KW-0812">Transmembrane</keyword>
<reference evidence="7 8" key="1">
    <citation type="journal article" date="2020" name="Harmful Algae">
        <title>Molecular and morphological characterization of a novel dihydroanatoxin-a producing Microcoleus species (cyanobacteria) from the Russian River, California, USA.</title>
        <authorList>
            <person name="Conklin K.Y."/>
            <person name="Stancheva R."/>
            <person name="Otten T.G."/>
            <person name="Fadness R."/>
            <person name="Boyer G.L."/>
            <person name="Read B."/>
            <person name="Zhang X."/>
            <person name="Sheath R.G."/>
        </authorList>
    </citation>
    <scope>NUCLEOTIDE SEQUENCE [LARGE SCALE GENOMIC DNA]</scope>
    <source>
        <strain evidence="7 8">PTRS2</strain>
    </source>
</reference>
<keyword evidence="4 6" id="KW-1133">Transmembrane helix</keyword>
<feature type="transmembrane region" description="Helical" evidence="6">
    <location>
        <begin position="49"/>
        <end position="74"/>
    </location>
</feature>
<dbReference type="Proteomes" id="UP001384579">
    <property type="component" value="Unassembled WGS sequence"/>
</dbReference>
<evidence type="ECO:0000256" key="2">
    <source>
        <dbReference type="ARBA" id="ARBA00009012"/>
    </source>
</evidence>
<dbReference type="PANTHER" id="PTHR13353">
    <property type="entry name" value="TRANSMEMBRANE PROTEIN 19"/>
    <property type="match status" value="1"/>
</dbReference>
<accession>A0ABU8YQC4</accession>
<name>A0ABU8YQC4_9CYAN</name>
<feature type="transmembrane region" description="Helical" evidence="6">
    <location>
        <begin position="211"/>
        <end position="230"/>
    </location>
</feature>
<dbReference type="PANTHER" id="PTHR13353:SF5">
    <property type="entry name" value="TRANSMEMBRANE PROTEIN 19"/>
    <property type="match status" value="1"/>
</dbReference>
<feature type="transmembrane region" description="Helical" evidence="6">
    <location>
        <begin position="270"/>
        <end position="292"/>
    </location>
</feature>
<dbReference type="Pfam" id="PF01940">
    <property type="entry name" value="DUF92"/>
    <property type="match status" value="1"/>
</dbReference>
<keyword evidence="8" id="KW-1185">Reference proteome</keyword>
<feature type="transmembrane region" description="Helical" evidence="6">
    <location>
        <begin position="236"/>
        <end position="258"/>
    </location>
</feature>
<protein>
    <submittedName>
        <fullName evidence="7">TIGR00297 family protein</fullName>
    </submittedName>
</protein>
<comment type="subcellular location">
    <subcellularLocation>
        <location evidence="1">Membrane</location>
        <topology evidence="1">Multi-pass membrane protein</topology>
    </subcellularLocation>
</comment>
<evidence type="ECO:0000256" key="4">
    <source>
        <dbReference type="ARBA" id="ARBA00022989"/>
    </source>
</evidence>
<evidence type="ECO:0000256" key="1">
    <source>
        <dbReference type="ARBA" id="ARBA00004141"/>
    </source>
</evidence>
<feature type="transmembrane region" description="Helical" evidence="6">
    <location>
        <begin position="19"/>
        <end position="37"/>
    </location>
</feature>
<proteinExistence type="inferred from homology"/>
<gene>
    <name evidence="7" type="ORF">WMG39_17175</name>
</gene>
<keyword evidence="5 6" id="KW-0472">Membrane</keyword>
<sequence length="294" mass="31055">MTVQNSELWFNYLSWSNPWLVAIALNTILLAIATITPKKLLTPAGQFHGWLLGVIIWGCLGWQGYAVVMFYFLVGSGVTRIGQAQKEAEGIAEKRSGARGPENVWGSALTATLCALGVLGFSMLGETGNILGETGNILQQTGKMPVPQNLILPVSQDVISLLLLGYAASFCTKLSDTCASEIGKAYGKRTFLITTLQPAPRGTEGAVSLEGTLAGIVGSIAIALLSWAVGLIDLTGILFCVIAAFIATNIESVIGATLQSKFEWLTNEVVNFVNTAIGAIAAIVLALAWTAFFA</sequence>
<evidence type="ECO:0000313" key="7">
    <source>
        <dbReference type="EMBL" id="MEK0186568.1"/>
    </source>
</evidence>
<evidence type="ECO:0000256" key="5">
    <source>
        <dbReference type="ARBA" id="ARBA00023136"/>
    </source>
</evidence>
<organism evidence="7 8">
    <name type="scientific">Microcoleus anatoxicus PTRS2</name>
    <dbReference type="NCBI Taxonomy" id="2705321"/>
    <lineage>
        <taxon>Bacteria</taxon>
        <taxon>Bacillati</taxon>
        <taxon>Cyanobacteriota</taxon>
        <taxon>Cyanophyceae</taxon>
        <taxon>Oscillatoriophycideae</taxon>
        <taxon>Oscillatoriales</taxon>
        <taxon>Microcoleaceae</taxon>
        <taxon>Microcoleus</taxon>
        <taxon>Microcoleus anatoxicus</taxon>
    </lineage>
</organism>
<comment type="caution">
    <text evidence="7">The sequence shown here is derived from an EMBL/GenBank/DDBJ whole genome shotgun (WGS) entry which is preliminary data.</text>
</comment>
<evidence type="ECO:0000313" key="8">
    <source>
        <dbReference type="Proteomes" id="UP001384579"/>
    </source>
</evidence>
<dbReference type="RefSeq" id="WP_340522644.1">
    <property type="nucleotide sequence ID" value="NZ_JBBLXS010000231.1"/>
</dbReference>
<dbReference type="EMBL" id="JBBLXS010000231">
    <property type="protein sequence ID" value="MEK0186568.1"/>
    <property type="molecule type" value="Genomic_DNA"/>
</dbReference>
<evidence type="ECO:0000256" key="6">
    <source>
        <dbReference type="SAM" id="Phobius"/>
    </source>
</evidence>